<dbReference type="SUPFAM" id="SSF56024">
    <property type="entry name" value="Phospholipase D/nuclease"/>
    <property type="match status" value="2"/>
</dbReference>
<comment type="function">
    <text evidence="1">Could be a virulence factor.</text>
</comment>
<keyword evidence="7 12" id="KW-0812">Transmembrane</keyword>
<dbReference type="CDD" id="cd09158">
    <property type="entry name" value="PLDc_EcCLS_like_2"/>
    <property type="match status" value="1"/>
</dbReference>
<evidence type="ECO:0000256" key="2">
    <source>
        <dbReference type="ARBA" id="ARBA00004236"/>
    </source>
</evidence>
<dbReference type="EC" id="2.7.8.-" evidence="11"/>
<keyword evidence="15" id="KW-1185">Reference proteome</keyword>
<dbReference type="InterPro" id="IPR001736">
    <property type="entry name" value="PLipase_D/transphosphatidylase"/>
</dbReference>
<dbReference type="GO" id="GO:0005886">
    <property type="term" value="C:plasma membrane"/>
    <property type="evidence" value="ECO:0007669"/>
    <property type="project" value="UniProtKB-SubCell"/>
</dbReference>
<evidence type="ECO:0000256" key="3">
    <source>
        <dbReference type="ARBA" id="ARBA00004613"/>
    </source>
</evidence>
<keyword evidence="8" id="KW-0677">Repeat</keyword>
<dbReference type="OrthoDB" id="9762009at2"/>
<evidence type="ECO:0000256" key="1">
    <source>
        <dbReference type="ARBA" id="ARBA00003145"/>
    </source>
</evidence>
<dbReference type="Gene3D" id="3.30.870.10">
    <property type="entry name" value="Endonuclease Chain A"/>
    <property type="match status" value="2"/>
</dbReference>
<name>A0A219B389_9SPHN</name>
<keyword evidence="10 12" id="KW-0472">Membrane</keyword>
<dbReference type="InterPro" id="IPR022924">
    <property type="entry name" value="Cardiolipin_synthase"/>
</dbReference>
<accession>A0A219B389</accession>
<comment type="subcellular location">
    <subcellularLocation>
        <location evidence="2">Cell membrane</location>
    </subcellularLocation>
    <subcellularLocation>
        <location evidence="3">Secreted</location>
    </subcellularLocation>
</comment>
<evidence type="ECO:0000313" key="14">
    <source>
        <dbReference type="EMBL" id="OWV32644.1"/>
    </source>
</evidence>
<evidence type="ECO:0000256" key="8">
    <source>
        <dbReference type="ARBA" id="ARBA00022737"/>
    </source>
</evidence>
<evidence type="ECO:0000256" key="6">
    <source>
        <dbReference type="ARBA" id="ARBA00022679"/>
    </source>
</evidence>
<feature type="domain" description="PLD phosphodiesterase" evidence="13">
    <location>
        <begin position="221"/>
        <end position="248"/>
    </location>
</feature>
<dbReference type="RefSeq" id="WP_088711436.1">
    <property type="nucleotide sequence ID" value="NZ_NFZT01000001.1"/>
</dbReference>
<feature type="transmembrane region" description="Helical" evidence="12">
    <location>
        <begin position="12"/>
        <end position="32"/>
    </location>
</feature>
<sequence length="481" mass="53893">MLSDLGGLLSEWGAVLLTTVNWAIRIAALINVPYRRSADAARGWLLLFFVLPIPAAVLYFLIGRARHPKERRERVKQLRSVLEKLTADTSDELRACRADIAERDLPISRIADAIGELPAYDGNEVEVEGDYDRMIARLCDDIDRARDHVHLMFYIFAADDTGEQVIEALRRAAGRGVTCRLMYDAVGSLRSADEVEARLRGSGVEVRAMLPLRFWKRWTRADMRNHRKVAVIDGRIGWTGSQNIIRAKSGAQPNKELMARIEGPAAAHLQLVFLGDYFLETGDIPNGAGFFPLPARQDADMAVQIVPSGPDYPHTSIDMLFSALLYHARRRATLVTPYFIPSDPLVMALRATAQRGVDVNLIVSAETDSRLVDFAQGSYFGGLLEAGVRIHLYEREFLHAKHVSIDDTLTLIGSSNIDMRSFELNSEVVMVGYDERLNARLQEVEEGYRAVSRQCDAEAWRNRPLPEKLLQNMARLVGPLL</sequence>
<dbReference type="PROSITE" id="PS50035">
    <property type="entry name" value="PLD"/>
    <property type="match status" value="2"/>
</dbReference>
<keyword evidence="9 12" id="KW-1133">Transmembrane helix</keyword>
<keyword evidence="6" id="KW-0808">Transferase</keyword>
<feature type="domain" description="PLD phosphodiesterase" evidence="13">
    <location>
        <begin position="394"/>
        <end position="421"/>
    </location>
</feature>
<dbReference type="GO" id="GO:0005576">
    <property type="term" value="C:extracellular region"/>
    <property type="evidence" value="ECO:0007669"/>
    <property type="project" value="UniProtKB-SubCell"/>
</dbReference>
<dbReference type="InterPro" id="IPR025202">
    <property type="entry name" value="PLD-like_dom"/>
</dbReference>
<dbReference type="SMART" id="SM00155">
    <property type="entry name" value="PLDc"/>
    <property type="match status" value="2"/>
</dbReference>
<evidence type="ECO:0000256" key="11">
    <source>
        <dbReference type="NCBIfam" id="TIGR04265"/>
    </source>
</evidence>
<evidence type="ECO:0000259" key="13">
    <source>
        <dbReference type="PROSITE" id="PS50035"/>
    </source>
</evidence>
<keyword evidence="5" id="KW-0964">Secreted</keyword>
<dbReference type="EMBL" id="NFZT01000001">
    <property type="protein sequence ID" value="OWV32644.1"/>
    <property type="molecule type" value="Genomic_DNA"/>
</dbReference>
<evidence type="ECO:0000256" key="9">
    <source>
        <dbReference type="ARBA" id="ARBA00022989"/>
    </source>
</evidence>
<dbReference type="GO" id="GO:0032049">
    <property type="term" value="P:cardiolipin biosynthetic process"/>
    <property type="evidence" value="ECO:0007669"/>
    <property type="project" value="UniProtKB-UniRule"/>
</dbReference>
<reference evidence="15" key="1">
    <citation type="submission" date="2017-05" db="EMBL/GenBank/DDBJ databases">
        <authorList>
            <person name="Lin X."/>
        </authorList>
    </citation>
    <scope>NUCLEOTIDE SEQUENCE [LARGE SCALE GENOMIC DNA]</scope>
    <source>
        <strain evidence="15">JLT2012</strain>
    </source>
</reference>
<dbReference type="PANTHER" id="PTHR21248:SF22">
    <property type="entry name" value="PHOSPHOLIPASE D"/>
    <property type="match status" value="1"/>
</dbReference>
<evidence type="ECO:0000256" key="12">
    <source>
        <dbReference type="SAM" id="Phobius"/>
    </source>
</evidence>
<gene>
    <name evidence="14" type="ORF">B5C34_03710</name>
</gene>
<evidence type="ECO:0000313" key="15">
    <source>
        <dbReference type="Proteomes" id="UP000198462"/>
    </source>
</evidence>
<organism evidence="14 15">
    <name type="scientific">Pacificimonas flava</name>
    <dbReference type="NCBI Taxonomy" id="1234595"/>
    <lineage>
        <taxon>Bacteria</taxon>
        <taxon>Pseudomonadati</taxon>
        <taxon>Pseudomonadota</taxon>
        <taxon>Alphaproteobacteria</taxon>
        <taxon>Sphingomonadales</taxon>
        <taxon>Sphingosinicellaceae</taxon>
        <taxon>Pacificimonas</taxon>
    </lineage>
</organism>
<comment type="caution">
    <text evidence="14">The sequence shown here is derived from an EMBL/GenBank/DDBJ whole genome shotgun (WGS) entry which is preliminary data.</text>
</comment>
<proteinExistence type="predicted"/>
<dbReference type="GO" id="GO:0008808">
    <property type="term" value="F:cardiolipin synthase activity"/>
    <property type="evidence" value="ECO:0007669"/>
    <property type="project" value="UniProtKB-UniRule"/>
</dbReference>
<keyword evidence="4" id="KW-1003">Cell membrane</keyword>
<evidence type="ECO:0000256" key="4">
    <source>
        <dbReference type="ARBA" id="ARBA00022475"/>
    </source>
</evidence>
<evidence type="ECO:0000256" key="10">
    <source>
        <dbReference type="ARBA" id="ARBA00023136"/>
    </source>
</evidence>
<dbReference type="AlphaFoldDB" id="A0A219B389"/>
<evidence type="ECO:0000256" key="7">
    <source>
        <dbReference type="ARBA" id="ARBA00022692"/>
    </source>
</evidence>
<feature type="transmembrane region" description="Helical" evidence="12">
    <location>
        <begin position="44"/>
        <end position="62"/>
    </location>
</feature>
<dbReference type="NCBIfam" id="TIGR04265">
    <property type="entry name" value="bac_cardiolipin"/>
    <property type="match status" value="1"/>
</dbReference>
<dbReference type="PANTHER" id="PTHR21248">
    <property type="entry name" value="CARDIOLIPIN SYNTHASE"/>
    <property type="match status" value="1"/>
</dbReference>
<evidence type="ECO:0000256" key="5">
    <source>
        <dbReference type="ARBA" id="ARBA00022525"/>
    </source>
</evidence>
<protein>
    <recommendedName>
        <fullName evidence="11">Cardiolipin synthase</fullName>
        <ecNumber evidence="11">2.7.8.-</ecNumber>
    </recommendedName>
</protein>
<dbReference type="Proteomes" id="UP000198462">
    <property type="component" value="Unassembled WGS sequence"/>
</dbReference>
<dbReference type="Pfam" id="PF13091">
    <property type="entry name" value="PLDc_2"/>
    <property type="match status" value="2"/>
</dbReference>